<keyword evidence="7" id="KW-0653">Protein transport</keyword>
<dbReference type="Proteomes" id="UP000588111">
    <property type="component" value="Unassembled WGS sequence"/>
</dbReference>
<evidence type="ECO:0000256" key="5">
    <source>
        <dbReference type="ARBA" id="ARBA00022989"/>
    </source>
</evidence>
<feature type="transmembrane region" description="Helical" evidence="8">
    <location>
        <begin position="18"/>
        <end position="39"/>
    </location>
</feature>
<evidence type="ECO:0000256" key="8">
    <source>
        <dbReference type="SAM" id="Phobius"/>
    </source>
</evidence>
<evidence type="ECO:0000313" key="10">
    <source>
        <dbReference type="Proteomes" id="UP000588111"/>
    </source>
</evidence>
<comment type="caution">
    <text evidence="9">The sequence shown here is derived from an EMBL/GenBank/DDBJ whole genome shotgun (WGS) entry which is preliminary data.</text>
</comment>
<organism evidence="9 10">
    <name type="scientific">Psychrobacter luti</name>
    <dbReference type="NCBI Taxonomy" id="198481"/>
    <lineage>
        <taxon>Bacteria</taxon>
        <taxon>Pseudomonadati</taxon>
        <taxon>Pseudomonadota</taxon>
        <taxon>Gammaproteobacteria</taxon>
        <taxon>Moraxellales</taxon>
        <taxon>Moraxellaceae</taxon>
        <taxon>Psychrobacter</taxon>
    </lineage>
</organism>
<sequence length="138" mass="15235">MAFKLGDDDMVSMNEMNLIPLIDIMLVLMIIFLVTATVLNPAIPLQLPKTSAKMSEVPPKVIQVSIDKDAGIFWDDQPISMAELEKRFHEVSHVLAMPDTPAPTVRLRVDKESRYDTVAQVLAAASEAKLANIAFVTD</sequence>
<evidence type="ECO:0000313" key="9">
    <source>
        <dbReference type="EMBL" id="MBB3107596.1"/>
    </source>
</evidence>
<dbReference type="Gene3D" id="3.30.420.270">
    <property type="match status" value="1"/>
</dbReference>
<dbReference type="PANTHER" id="PTHR30558">
    <property type="entry name" value="EXBD MEMBRANE COMPONENT OF PMF-DRIVEN MACROMOLECULE IMPORT SYSTEM"/>
    <property type="match status" value="1"/>
</dbReference>
<evidence type="ECO:0000256" key="6">
    <source>
        <dbReference type="ARBA" id="ARBA00023136"/>
    </source>
</evidence>
<accession>A0A839TGQ1</accession>
<dbReference type="GO" id="GO:0015031">
    <property type="term" value="P:protein transport"/>
    <property type="evidence" value="ECO:0007669"/>
    <property type="project" value="UniProtKB-KW"/>
</dbReference>
<comment type="similarity">
    <text evidence="2 7">Belongs to the ExbD/TolR family.</text>
</comment>
<gene>
    <name evidence="9" type="ORF">FHS24_002124</name>
</gene>
<dbReference type="InterPro" id="IPR003400">
    <property type="entry name" value="ExbD"/>
</dbReference>
<keyword evidence="10" id="KW-1185">Reference proteome</keyword>
<dbReference type="RefSeq" id="WP_183621072.1">
    <property type="nucleotide sequence ID" value="NZ_CAJHAH010000006.1"/>
</dbReference>
<keyword evidence="6 8" id="KW-0472">Membrane</keyword>
<evidence type="ECO:0000256" key="2">
    <source>
        <dbReference type="ARBA" id="ARBA00005811"/>
    </source>
</evidence>
<comment type="subcellular location">
    <subcellularLocation>
        <location evidence="1">Cell membrane</location>
        <topology evidence="1">Single-pass membrane protein</topology>
    </subcellularLocation>
    <subcellularLocation>
        <location evidence="7">Cell membrane</location>
        <topology evidence="7">Single-pass type II membrane protein</topology>
    </subcellularLocation>
</comment>
<proteinExistence type="inferred from homology"/>
<evidence type="ECO:0000256" key="4">
    <source>
        <dbReference type="ARBA" id="ARBA00022692"/>
    </source>
</evidence>
<evidence type="ECO:0000256" key="1">
    <source>
        <dbReference type="ARBA" id="ARBA00004162"/>
    </source>
</evidence>
<dbReference type="AlphaFoldDB" id="A0A839TGQ1"/>
<dbReference type="GO" id="GO:0005886">
    <property type="term" value="C:plasma membrane"/>
    <property type="evidence" value="ECO:0007669"/>
    <property type="project" value="UniProtKB-SubCell"/>
</dbReference>
<dbReference type="Pfam" id="PF02472">
    <property type="entry name" value="ExbD"/>
    <property type="match status" value="1"/>
</dbReference>
<keyword evidence="5 8" id="KW-1133">Transmembrane helix</keyword>
<keyword evidence="3" id="KW-1003">Cell membrane</keyword>
<dbReference type="PANTHER" id="PTHR30558:SF7">
    <property type="entry name" value="TOL-PAL SYSTEM PROTEIN TOLR"/>
    <property type="match status" value="1"/>
</dbReference>
<keyword evidence="4 7" id="KW-0812">Transmembrane</keyword>
<name>A0A839TGQ1_9GAMM</name>
<keyword evidence="7" id="KW-0813">Transport</keyword>
<dbReference type="EMBL" id="JACHXL010000005">
    <property type="protein sequence ID" value="MBB3107596.1"/>
    <property type="molecule type" value="Genomic_DNA"/>
</dbReference>
<evidence type="ECO:0000256" key="3">
    <source>
        <dbReference type="ARBA" id="ARBA00022475"/>
    </source>
</evidence>
<reference evidence="9 10" key="1">
    <citation type="submission" date="2020-08" db="EMBL/GenBank/DDBJ databases">
        <title>Genomic Encyclopedia of Type Strains, Phase III (KMG-III): the genomes of soil and plant-associated and newly described type strains.</title>
        <authorList>
            <person name="Whitman W."/>
        </authorList>
    </citation>
    <scope>NUCLEOTIDE SEQUENCE [LARGE SCALE GENOMIC DNA]</scope>
    <source>
        <strain evidence="9 10">CECT 5885</strain>
    </source>
</reference>
<evidence type="ECO:0000256" key="7">
    <source>
        <dbReference type="RuleBase" id="RU003879"/>
    </source>
</evidence>
<dbReference type="GO" id="GO:0022857">
    <property type="term" value="F:transmembrane transporter activity"/>
    <property type="evidence" value="ECO:0007669"/>
    <property type="project" value="InterPro"/>
</dbReference>
<protein>
    <submittedName>
        <fullName evidence="9">Biopolymer transport protein ExbD</fullName>
    </submittedName>
</protein>